<dbReference type="CDD" id="cd08948">
    <property type="entry name" value="5beta-POR_like_SDR_a"/>
    <property type="match status" value="1"/>
</dbReference>
<gene>
    <name evidence="2" type="ORF">EJ04DRAFT_435323</name>
</gene>
<dbReference type="PANTHER" id="PTHR32487:SF29">
    <property type="entry name" value="NAD-DEPENDENT EPIMERASE_DEHYDRATASE DOMAIN-CONTAINING PROTEIN"/>
    <property type="match status" value="1"/>
</dbReference>
<dbReference type="AlphaFoldDB" id="A0A9P4QX50"/>
<dbReference type="EMBL" id="ML996137">
    <property type="protein sequence ID" value="KAF2735317.1"/>
    <property type="molecule type" value="Genomic_DNA"/>
</dbReference>
<evidence type="ECO:0000313" key="2">
    <source>
        <dbReference type="EMBL" id="KAF2735317.1"/>
    </source>
</evidence>
<reference evidence="2" key="1">
    <citation type="journal article" date="2020" name="Stud. Mycol.">
        <title>101 Dothideomycetes genomes: a test case for predicting lifestyles and emergence of pathogens.</title>
        <authorList>
            <person name="Haridas S."/>
            <person name="Albert R."/>
            <person name="Binder M."/>
            <person name="Bloem J."/>
            <person name="Labutti K."/>
            <person name="Salamov A."/>
            <person name="Andreopoulos B."/>
            <person name="Baker S."/>
            <person name="Barry K."/>
            <person name="Bills G."/>
            <person name="Bluhm B."/>
            <person name="Cannon C."/>
            <person name="Castanera R."/>
            <person name="Culley D."/>
            <person name="Daum C."/>
            <person name="Ezra D."/>
            <person name="Gonzalez J."/>
            <person name="Henrissat B."/>
            <person name="Kuo A."/>
            <person name="Liang C."/>
            <person name="Lipzen A."/>
            <person name="Lutzoni F."/>
            <person name="Magnuson J."/>
            <person name="Mondo S."/>
            <person name="Nolan M."/>
            <person name="Ohm R."/>
            <person name="Pangilinan J."/>
            <person name="Park H.-J."/>
            <person name="Ramirez L."/>
            <person name="Alfaro M."/>
            <person name="Sun H."/>
            <person name="Tritt A."/>
            <person name="Yoshinaga Y."/>
            <person name="Zwiers L.-H."/>
            <person name="Turgeon B."/>
            <person name="Goodwin S."/>
            <person name="Spatafora J."/>
            <person name="Crous P."/>
            <person name="Grigoriev I."/>
        </authorList>
    </citation>
    <scope>NUCLEOTIDE SEQUENCE</scope>
    <source>
        <strain evidence="2">CBS 125425</strain>
    </source>
</reference>
<feature type="domain" description="PRISE-like Rossmann-fold" evidence="1">
    <location>
        <begin position="127"/>
        <end position="318"/>
    </location>
</feature>
<dbReference type="InterPro" id="IPR036291">
    <property type="entry name" value="NAD(P)-bd_dom_sf"/>
</dbReference>
<dbReference type="PANTHER" id="PTHR32487">
    <property type="entry name" value="3-OXO-DELTA(4,5)-STEROID 5-BETA-REDUCTASE"/>
    <property type="match status" value="1"/>
</dbReference>
<evidence type="ECO:0000259" key="1">
    <source>
        <dbReference type="Pfam" id="PF22917"/>
    </source>
</evidence>
<proteinExistence type="predicted"/>
<protein>
    <submittedName>
        <fullName evidence="2">NAD dependent epimerase/dehydratase family protein-like protein</fullName>
    </submittedName>
</protein>
<dbReference type="OrthoDB" id="1731983at2759"/>
<accession>A0A9P4QX50</accession>
<name>A0A9P4QX50_9PLEO</name>
<dbReference type="Pfam" id="PF22917">
    <property type="entry name" value="PRISE"/>
    <property type="match status" value="1"/>
</dbReference>
<organism evidence="2 3">
    <name type="scientific">Polyplosphaeria fusca</name>
    <dbReference type="NCBI Taxonomy" id="682080"/>
    <lineage>
        <taxon>Eukaryota</taxon>
        <taxon>Fungi</taxon>
        <taxon>Dikarya</taxon>
        <taxon>Ascomycota</taxon>
        <taxon>Pezizomycotina</taxon>
        <taxon>Dothideomycetes</taxon>
        <taxon>Pleosporomycetidae</taxon>
        <taxon>Pleosporales</taxon>
        <taxon>Tetraplosphaeriaceae</taxon>
        <taxon>Polyplosphaeria</taxon>
    </lineage>
</organism>
<keyword evidence="3" id="KW-1185">Reference proteome</keyword>
<sequence>MSNQQVVQSRGIYHGLPVYPKELKGLTAIITGANGISGNYMLRVLAEAPERWTKIYCLSRRPPAIPDGLPANAEHIALDFLQPPEEIAKVLRDKNIKNVDYIFFYSYIQPPPKPGQSIWSDAEELCRVNASLLSNFLHSLPLTPLHPTRILLQTGAKYYGIHLGPTTTPSHEHHPRIPLAPNFYYTQEDLLTTFCTTHPPTTHSIAMPSYILGAVPDAAMNLLFPIGVYASVCKYTGGVMEFPSDLRAWERVVGCSSARLNGYLEEWVALSEGGAGERVNVVDGGSWGWGVGWEGLSQWAGVGCGTPSLDEGEYGVVVRTGEDTPRGWGPPDTYRMRFTLTEWAKRKEVQEAWEALIAQHGLKVDKLQDMDVDRIFGFADGSLMGGTLDLSMNKARKMGWHGFVDTNECIREVLDEFVALGMLPPGGGGKVKDQ</sequence>
<dbReference type="Gene3D" id="3.40.50.720">
    <property type="entry name" value="NAD(P)-binding Rossmann-like Domain"/>
    <property type="match status" value="1"/>
</dbReference>
<dbReference type="InterPro" id="IPR055222">
    <property type="entry name" value="PRISE-like_Rossmann-fold"/>
</dbReference>
<comment type="caution">
    <text evidence="2">The sequence shown here is derived from an EMBL/GenBank/DDBJ whole genome shotgun (WGS) entry which is preliminary data.</text>
</comment>
<evidence type="ECO:0000313" key="3">
    <source>
        <dbReference type="Proteomes" id="UP000799444"/>
    </source>
</evidence>
<dbReference type="Proteomes" id="UP000799444">
    <property type="component" value="Unassembled WGS sequence"/>
</dbReference>
<dbReference type="SUPFAM" id="SSF51735">
    <property type="entry name" value="NAD(P)-binding Rossmann-fold domains"/>
    <property type="match status" value="1"/>
</dbReference>